<gene>
    <name evidence="2" type="ORF">FHR80_002048</name>
</gene>
<name>A0A7W4YB01_9CELL</name>
<dbReference type="InterPro" id="IPR014262">
    <property type="entry name" value="HAF_rpt"/>
</dbReference>
<dbReference type="Proteomes" id="UP000518206">
    <property type="component" value="Unassembled WGS sequence"/>
</dbReference>
<sequence length="383" mass="40738">MTTVGGLTACLALAGPLAATAWSAPPAAGWTSVELGTLGGARTDARDVNEKGQVVGQSQTADGRWHAFLWQDGVMTDLTPDARQGMAVAINDRGEIAGFGLSEDGTSTQALRWYRGVRSVLAEEGIAQEINERGQVAGYQDHPEMWASTPFVWTAGTLVDVGPVPVPETFPSSSALDLNRSGAVLGVTETHWDHDVTYVWRDGVFEILGDGTAPVRGTDLSDRGHVVGHTWDEVPRQVATLWRDGEVQHLGTLPGDASSEAAALNEHDVVVGWSQGATPDQTGRQAILWDGELQSLDVVDDGWSEATEVNDGGQVAGRLGYVRADGTPVQRVFVWADGTATRLGGEHEGIAVTDQTARGHVLVDQYDGADVRAVLHVPPKRRS</sequence>
<evidence type="ECO:0000313" key="3">
    <source>
        <dbReference type="Proteomes" id="UP000518206"/>
    </source>
</evidence>
<reference evidence="2 3" key="2">
    <citation type="submission" date="2020-08" db="EMBL/GenBank/DDBJ databases">
        <authorList>
            <person name="Partida-Martinez L."/>
            <person name="Huntemann M."/>
            <person name="Clum A."/>
            <person name="Wang J."/>
            <person name="Palaniappan K."/>
            <person name="Ritter S."/>
            <person name="Chen I.-M."/>
            <person name="Stamatis D."/>
            <person name="Reddy T."/>
            <person name="O'Malley R."/>
            <person name="Daum C."/>
            <person name="Shapiro N."/>
            <person name="Ivanova N."/>
            <person name="Kyrpides N."/>
            <person name="Woyke T."/>
        </authorList>
    </citation>
    <scope>NUCLEOTIDE SEQUENCE [LARGE SCALE GENOMIC DNA]</scope>
    <source>
        <strain evidence="2 3">RAS26</strain>
    </source>
</reference>
<comment type="caution">
    <text evidence="2">The sequence shown here is derived from an EMBL/GenBank/DDBJ whole genome shotgun (WGS) entry which is preliminary data.</text>
</comment>
<dbReference type="EMBL" id="JACHVX010000003">
    <property type="protein sequence ID" value="MBB2923123.1"/>
    <property type="molecule type" value="Genomic_DNA"/>
</dbReference>
<feature type="signal peptide" evidence="1">
    <location>
        <begin position="1"/>
        <end position="21"/>
    </location>
</feature>
<reference evidence="2 3" key="1">
    <citation type="submission" date="2020-08" db="EMBL/GenBank/DDBJ databases">
        <title>The Agave Microbiome: Exploring the role of microbial communities in plant adaptations to desert environments.</title>
        <authorList>
            <person name="Partida-Martinez L.P."/>
        </authorList>
    </citation>
    <scope>NUCLEOTIDE SEQUENCE [LARGE SCALE GENOMIC DNA]</scope>
    <source>
        <strain evidence="2 3">RAS26</strain>
    </source>
</reference>
<evidence type="ECO:0000313" key="2">
    <source>
        <dbReference type="EMBL" id="MBB2923123.1"/>
    </source>
</evidence>
<dbReference type="AlphaFoldDB" id="A0A7W4YB01"/>
<accession>A0A7W4YB01</accession>
<dbReference type="RefSeq" id="WP_183296011.1">
    <property type="nucleotide sequence ID" value="NZ_JACHVX010000003.1"/>
</dbReference>
<feature type="chain" id="PRO_5030584215" evidence="1">
    <location>
        <begin position="22"/>
        <end position="383"/>
    </location>
</feature>
<proteinExistence type="predicted"/>
<dbReference type="NCBIfam" id="TIGR02913">
    <property type="entry name" value="HAF_rpt"/>
    <property type="match status" value="1"/>
</dbReference>
<evidence type="ECO:0000256" key="1">
    <source>
        <dbReference type="SAM" id="SignalP"/>
    </source>
</evidence>
<organism evidence="2 3">
    <name type="scientific">Cellulomonas cellasea</name>
    <dbReference type="NCBI Taxonomy" id="43670"/>
    <lineage>
        <taxon>Bacteria</taxon>
        <taxon>Bacillati</taxon>
        <taxon>Actinomycetota</taxon>
        <taxon>Actinomycetes</taxon>
        <taxon>Micrococcales</taxon>
        <taxon>Cellulomonadaceae</taxon>
        <taxon>Cellulomonas</taxon>
    </lineage>
</organism>
<protein>
    <submittedName>
        <fullName evidence="2">Putative HAF family extracellular repeat protein</fullName>
    </submittedName>
</protein>
<keyword evidence="1" id="KW-0732">Signal</keyword>